<dbReference type="PANTHER" id="PTHR31362:SF0">
    <property type="entry name" value="EXOSTOSIN DOMAIN-CONTAINING PROTEIN-RELATED"/>
    <property type="match status" value="1"/>
</dbReference>
<dbReference type="Gene3D" id="3.40.50.150">
    <property type="entry name" value="Vaccinia Virus protein VP39"/>
    <property type="match status" value="1"/>
</dbReference>
<dbReference type="Pfam" id="PF05050">
    <property type="entry name" value="Methyltransf_21"/>
    <property type="match status" value="1"/>
</dbReference>
<accession>A0A6C0J651</accession>
<dbReference type="InterPro" id="IPR006342">
    <property type="entry name" value="FkbM_mtfrase"/>
</dbReference>
<proteinExistence type="predicted"/>
<organism evidence="2">
    <name type="scientific">viral metagenome</name>
    <dbReference type="NCBI Taxonomy" id="1070528"/>
    <lineage>
        <taxon>unclassified sequences</taxon>
        <taxon>metagenomes</taxon>
        <taxon>organismal metagenomes</taxon>
    </lineage>
</organism>
<dbReference type="AlphaFoldDB" id="A0A6C0J651"/>
<evidence type="ECO:0000259" key="1">
    <source>
        <dbReference type="Pfam" id="PF05050"/>
    </source>
</evidence>
<protein>
    <recommendedName>
        <fullName evidence="1">Methyltransferase FkbM domain-containing protein</fullName>
    </recommendedName>
</protein>
<dbReference type="PANTHER" id="PTHR31362">
    <property type="entry name" value="GLYCOSYLTRANSFERASE STELLO1-RELATED"/>
    <property type="match status" value="1"/>
</dbReference>
<evidence type="ECO:0000313" key="2">
    <source>
        <dbReference type="EMBL" id="QHU01195.1"/>
    </source>
</evidence>
<sequence length="1063" mass="126830">MKNTILIVVFNFSNCLNNLEFLKSLYGKYFKKIIFYSDTPEINNKYEVNFMDIGEGYYTHRIFKHFYQKYKSLIEDCDGLFYTMDDNIINLNILNLFDLKKILFFYPKSQLQNNNTENNTWFPLKDIDEHGNGWWWETLPNGTSSRKNIKKLLQDQDFKKFNINKISGGFSDFFYLPKQYLTADLFNLFELFGRYNIFLEMAIPTIINNIEKDINKYQYFLSKILWGKDRKKILKRDYIYNSLNHQHNLILHPIKFTHNPEYKLYLNEIFCKDRCVIITTINKPNETIFKHINNKNYDTIIVGDKKTPDDYKELNCIYLDIPSQKMLFPELCDMIPYNHYCRKNLGYLYAIKKGYNIIYETDDDNIPYDNFDNVLKIDKNKIISEKSSIWINIFKYFTNNAYIWPRGLPITLIKNEPNYSINDFDKKPAIINGLVENDPDVDACFRLICNHQNSIKWEQNKSIIIDNNNLCVFNTQNTFWVNSDLFMSLLIPCSVSFRYCDILRGIISNIILKKTDNYMMYTSPNVIQNRNKHNLIEDFKSEFEMYIHNEKILDYIEDNTSSKLRCLYLIQSIGRLPENYKKFINNKKYVLLSYKNNSEDTDIFFPNSTWTTGRNKLRDYALKMEEKYDYYIFLDEDIEFNNNNNFDNFEELLNIYRPYIGNPHLVGYGEYKILPNYNCSTTVWYDGICNAFSYEAFNCSLIFPYIDKFDADNWWMSQYIMIILCSIYKKEVVVFKNLEINNIQHNSYPKKCIWKLVEDFIINNLICETELDILNKFKSKSIFRIIDFLNEILKKFDRINFIDVGCAIGDVRNLLTHKNIFSIGIDPLIENYKKRNSNLNYNKYNKVLDIALDIDENIEKTFYITESLDTSSLKEFGKITDDINNITDFYIPSSSIKFITTVIDNKKVLTKKLNTIIETHFDTDIIHILKIDCQGTDLNVLKSAGKYINNIMFIIMKSNSDDKECLYKNSTKFSEDYNYLKSQNFELITKEVLLRDDYDCLYYNKNIIQKCKKKIWDHKNFKKVNISKSYIKDLLRIIYNNLLKNKVITQKDIEILNVWFNYF</sequence>
<dbReference type="InterPro" id="IPR029063">
    <property type="entry name" value="SAM-dependent_MTases_sf"/>
</dbReference>
<dbReference type="InterPro" id="IPR005049">
    <property type="entry name" value="STL-like"/>
</dbReference>
<dbReference type="EMBL" id="MN740335">
    <property type="protein sequence ID" value="QHU01195.1"/>
    <property type="molecule type" value="Genomic_DNA"/>
</dbReference>
<reference evidence="2" key="1">
    <citation type="journal article" date="2020" name="Nature">
        <title>Giant virus diversity and host interactions through global metagenomics.</title>
        <authorList>
            <person name="Schulz F."/>
            <person name="Roux S."/>
            <person name="Paez-Espino D."/>
            <person name="Jungbluth S."/>
            <person name="Walsh D.A."/>
            <person name="Denef V.J."/>
            <person name="McMahon K.D."/>
            <person name="Konstantinidis K.T."/>
            <person name="Eloe-Fadrosh E.A."/>
            <person name="Kyrpides N.C."/>
            <person name="Woyke T."/>
        </authorList>
    </citation>
    <scope>NUCLEOTIDE SEQUENCE</scope>
    <source>
        <strain evidence="2">GVMAG-M-3300025860-25</strain>
    </source>
</reference>
<dbReference type="SUPFAM" id="SSF53335">
    <property type="entry name" value="S-adenosyl-L-methionine-dependent methyltransferases"/>
    <property type="match status" value="1"/>
</dbReference>
<name>A0A6C0J651_9ZZZZ</name>
<feature type="domain" description="Methyltransferase FkbM" evidence="1">
    <location>
        <begin position="821"/>
        <end position="986"/>
    </location>
</feature>